<dbReference type="SUPFAM" id="SSF103657">
    <property type="entry name" value="BAR/IMD domain-like"/>
    <property type="match status" value="1"/>
</dbReference>
<dbReference type="PROSITE" id="PS50195">
    <property type="entry name" value="PX"/>
    <property type="match status" value="1"/>
</dbReference>
<dbReference type="Proteomes" id="UP000694888">
    <property type="component" value="Unplaced"/>
</dbReference>
<dbReference type="PANTHER" id="PTHR45850">
    <property type="entry name" value="SORTING NEXIN FAMILY MEMBER"/>
    <property type="match status" value="1"/>
</dbReference>
<dbReference type="InterPro" id="IPR036871">
    <property type="entry name" value="PX_dom_sf"/>
</dbReference>
<feature type="region of interest" description="Disordered" evidence="2">
    <location>
        <begin position="1"/>
        <end position="22"/>
    </location>
</feature>
<proteinExistence type="inferred from homology"/>
<dbReference type="SMART" id="SM00312">
    <property type="entry name" value="PX"/>
    <property type="match status" value="1"/>
</dbReference>
<evidence type="ECO:0000313" key="4">
    <source>
        <dbReference type="Proteomes" id="UP000694888"/>
    </source>
</evidence>
<name>A0ABM1AB58_APLCA</name>
<accession>A0ABM1AB58</accession>
<feature type="compositionally biased region" description="Polar residues" evidence="2">
    <location>
        <begin position="12"/>
        <end position="21"/>
    </location>
</feature>
<evidence type="ECO:0000259" key="3">
    <source>
        <dbReference type="PROSITE" id="PS50195"/>
    </source>
</evidence>
<evidence type="ECO:0000313" key="5">
    <source>
        <dbReference type="RefSeq" id="XP_012944347.1"/>
    </source>
</evidence>
<keyword evidence="4" id="KW-1185">Reference proteome</keyword>
<dbReference type="Gene3D" id="3.30.1520.10">
    <property type="entry name" value="Phox-like domain"/>
    <property type="match status" value="1"/>
</dbReference>
<dbReference type="InterPro" id="IPR001683">
    <property type="entry name" value="PX_dom"/>
</dbReference>
<protein>
    <submittedName>
        <fullName evidence="5">Sorting nexin-5</fullName>
    </submittedName>
</protein>
<dbReference type="Pfam" id="PF00787">
    <property type="entry name" value="PX"/>
    <property type="match status" value="1"/>
</dbReference>
<dbReference type="Gene3D" id="1.20.1270.60">
    <property type="entry name" value="Arfaptin homology (AH) domain/BAR domain"/>
    <property type="match status" value="1"/>
</dbReference>
<dbReference type="InterPro" id="IPR027267">
    <property type="entry name" value="AH/BAR_dom_sf"/>
</dbReference>
<organism evidence="4 5">
    <name type="scientific">Aplysia californica</name>
    <name type="common">California sea hare</name>
    <dbReference type="NCBI Taxonomy" id="6500"/>
    <lineage>
        <taxon>Eukaryota</taxon>
        <taxon>Metazoa</taxon>
        <taxon>Spiralia</taxon>
        <taxon>Lophotrochozoa</taxon>
        <taxon>Mollusca</taxon>
        <taxon>Gastropoda</taxon>
        <taxon>Heterobranchia</taxon>
        <taxon>Euthyneura</taxon>
        <taxon>Tectipleura</taxon>
        <taxon>Aplysiida</taxon>
        <taxon>Aplysioidea</taxon>
        <taxon>Aplysiidae</taxon>
        <taxon>Aplysia</taxon>
    </lineage>
</organism>
<dbReference type="PANTHER" id="PTHR45850:SF2">
    <property type="entry name" value="SORTING NEXIN-5-LIKE"/>
    <property type="match status" value="1"/>
</dbReference>
<comment type="similarity">
    <text evidence="1">Belongs to the sorting nexin family.</text>
</comment>
<dbReference type="GeneID" id="101861470"/>
<evidence type="ECO:0000256" key="1">
    <source>
        <dbReference type="ARBA" id="ARBA00010883"/>
    </source>
</evidence>
<dbReference type="SUPFAM" id="SSF64268">
    <property type="entry name" value="PX domain"/>
    <property type="match status" value="1"/>
</dbReference>
<gene>
    <name evidence="5" type="primary">LOC101861470</name>
</gene>
<feature type="domain" description="PX" evidence="3">
    <location>
        <begin position="23"/>
        <end position="156"/>
    </location>
</feature>
<dbReference type="RefSeq" id="XP_012944347.1">
    <property type="nucleotide sequence ID" value="XM_013088893.2"/>
</dbReference>
<reference evidence="5" key="1">
    <citation type="submission" date="2025-08" db="UniProtKB">
        <authorList>
            <consortium name="RefSeq"/>
        </authorList>
    </citation>
    <scope>IDENTIFICATION</scope>
</reference>
<evidence type="ECO:0000256" key="2">
    <source>
        <dbReference type="SAM" id="MobiDB-lite"/>
    </source>
</evidence>
<sequence length="386" mass="43557">MEDDDTTGPAGQVNNFDNQEANMPPLPLYKATVTEAIKRGENIMFTINASKAAEESGCVVLRQHEDIEWLHHNLVTGNATEGVIIPPLPVKPLSDPKSAESMSRKHLGDNTKVMRGDQFEGDCKAVQKYLELMLSHSTFGRDKNLEKFLTEEEAPVRARLNKGLISRLGSAIDSARKANRKDVDDYFQDQRNFANEFSKAVKDASLNYNKLIVAQWRLSSSYRNLATDFTTCTAEMRDEPLIKVNKLMKLVSEGCEDEAGSLELRSGQSELTLGFFLELYARYSDALKDMHFRRTSALVDYESCEKALEKAKPAKKAAAEEAYNTAKKIFETSSEQAKKEIKSFTQQRLLSSAEALTAYAELQMKISQDFYSQLFHTRKHVLELRL</sequence>